<dbReference type="AlphaFoldDB" id="A0AAV4M7P8"/>
<sequence length="98" mass="11676">MVRTLQVNMHRTLMIIHVPGHYMEQQSWRMRVGNELPGALTIPCDIKITRAHLLHKEDTEACWRRGMSQNVCVSDVSMHICVFTYLRIRYLRENIYVY</sequence>
<proteinExistence type="predicted"/>
<reference evidence="1 2" key="1">
    <citation type="submission" date="2021-06" db="EMBL/GenBank/DDBJ databases">
        <title>Caerostris extrusa draft genome.</title>
        <authorList>
            <person name="Kono N."/>
            <person name="Arakawa K."/>
        </authorList>
    </citation>
    <scope>NUCLEOTIDE SEQUENCE [LARGE SCALE GENOMIC DNA]</scope>
</reference>
<dbReference type="EMBL" id="BPLR01019488">
    <property type="protein sequence ID" value="GIX68393.1"/>
    <property type="molecule type" value="Genomic_DNA"/>
</dbReference>
<evidence type="ECO:0000313" key="1">
    <source>
        <dbReference type="EMBL" id="GIX68393.1"/>
    </source>
</evidence>
<protein>
    <recommendedName>
        <fullName evidence="3">FHA domain-containing protein</fullName>
    </recommendedName>
</protein>
<gene>
    <name evidence="1" type="ORF">CEXT_263991</name>
</gene>
<evidence type="ECO:0000313" key="2">
    <source>
        <dbReference type="Proteomes" id="UP001054945"/>
    </source>
</evidence>
<evidence type="ECO:0008006" key="3">
    <source>
        <dbReference type="Google" id="ProtNLM"/>
    </source>
</evidence>
<accession>A0AAV4M7P8</accession>
<organism evidence="1 2">
    <name type="scientific">Caerostris extrusa</name>
    <name type="common">Bark spider</name>
    <name type="synonym">Caerostris bankana</name>
    <dbReference type="NCBI Taxonomy" id="172846"/>
    <lineage>
        <taxon>Eukaryota</taxon>
        <taxon>Metazoa</taxon>
        <taxon>Ecdysozoa</taxon>
        <taxon>Arthropoda</taxon>
        <taxon>Chelicerata</taxon>
        <taxon>Arachnida</taxon>
        <taxon>Araneae</taxon>
        <taxon>Araneomorphae</taxon>
        <taxon>Entelegynae</taxon>
        <taxon>Araneoidea</taxon>
        <taxon>Araneidae</taxon>
        <taxon>Caerostris</taxon>
    </lineage>
</organism>
<keyword evidence="2" id="KW-1185">Reference proteome</keyword>
<dbReference type="Proteomes" id="UP001054945">
    <property type="component" value="Unassembled WGS sequence"/>
</dbReference>
<comment type="caution">
    <text evidence="1">The sequence shown here is derived from an EMBL/GenBank/DDBJ whole genome shotgun (WGS) entry which is preliminary data.</text>
</comment>
<name>A0AAV4M7P8_CAEEX</name>